<dbReference type="RefSeq" id="WP_156430596.1">
    <property type="nucleotide sequence ID" value="NZ_AP014636.1"/>
</dbReference>
<protein>
    <submittedName>
        <fullName evidence="1">Uncharacterized protein</fullName>
    </submittedName>
</protein>
<name>A0ABS7YHU6_9VIBR</name>
<comment type="caution">
    <text evidence="1">The sequence shown here is derived from an EMBL/GenBank/DDBJ whole genome shotgun (WGS) entry which is preliminary data.</text>
</comment>
<keyword evidence="2" id="KW-1185">Reference proteome</keyword>
<evidence type="ECO:0000313" key="1">
    <source>
        <dbReference type="EMBL" id="MCA2015251.1"/>
    </source>
</evidence>
<dbReference type="EMBL" id="JAIWIU010000019">
    <property type="protein sequence ID" value="MCA2015251.1"/>
    <property type="molecule type" value="Genomic_DNA"/>
</dbReference>
<dbReference type="Proteomes" id="UP001199044">
    <property type="component" value="Unassembled WGS sequence"/>
</dbReference>
<evidence type="ECO:0000313" key="2">
    <source>
        <dbReference type="Proteomes" id="UP001199044"/>
    </source>
</evidence>
<sequence>MDTARMAMKWNALKDSANYQGLDAGSTFRSGIAASKNYPHQVSAWWGFSCLRVCY</sequence>
<organism evidence="1 2">
    <name type="scientific">Vibrio tritonius</name>
    <dbReference type="NCBI Taxonomy" id="1435069"/>
    <lineage>
        <taxon>Bacteria</taxon>
        <taxon>Pseudomonadati</taxon>
        <taxon>Pseudomonadota</taxon>
        <taxon>Gammaproteobacteria</taxon>
        <taxon>Vibrionales</taxon>
        <taxon>Vibrionaceae</taxon>
        <taxon>Vibrio</taxon>
    </lineage>
</organism>
<proteinExistence type="predicted"/>
<gene>
    <name evidence="1" type="ORF">LDJ79_03955</name>
</gene>
<accession>A0ABS7YHU6</accession>
<reference evidence="2" key="1">
    <citation type="submission" date="2023-07" db="EMBL/GenBank/DDBJ databases">
        <title>Molecular identification of indigenous halophilic bacteria isolated from red sea cost, biodegradation of synthetic dyes and assessment of degraded metabolite toxicity.</title>
        <authorList>
            <person name="Chaieb K."/>
            <person name="Altayb H.N."/>
        </authorList>
    </citation>
    <scope>NUCLEOTIDE SEQUENCE [LARGE SCALE GENOMIC DNA]</scope>
    <source>
        <strain evidence="2">K20</strain>
    </source>
</reference>